<gene>
    <name evidence="2" type="ORF">D1614_09040</name>
</gene>
<dbReference type="Proteomes" id="UP000265926">
    <property type="component" value="Unassembled WGS sequence"/>
</dbReference>
<name>A0A399SYU9_9BACT</name>
<keyword evidence="1" id="KW-1133">Transmembrane helix</keyword>
<organism evidence="2 3">
    <name type="scientific">Maribellus luteus</name>
    <dbReference type="NCBI Taxonomy" id="2305463"/>
    <lineage>
        <taxon>Bacteria</taxon>
        <taxon>Pseudomonadati</taxon>
        <taxon>Bacteroidota</taxon>
        <taxon>Bacteroidia</taxon>
        <taxon>Marinilabiliales</taxon>
        <taxon>Prolixibacteraceae</taxon>
        <taxon>Maribellus</taxon>
    </lineage>
</organism>
<comment type="caution">
    <text evidence="2">The sequence shown here is derived from an EMBL/GenBank/DDBJ whole genome shotgun (WGS) entry which is preliminary data.</text>
</comment>
<dbReference type="EMBL" id="QWGR01000004">
    <property type="protein sequence ID" value="RIJ48668.1"/>
    <property type="molecule type" value="Genomic_DNA"/>
</dbReference>
<accession>A0A399SYU9</accession>
<dbReference type="AlphaFoldDB" id="A0A399SYU9"/>
<evidence type="ECO:0000256" key="1">
    <source>
        <dbReference type="SAM" id="Phobius"/>
    </source>
</evidence>
<dbReference type="OrthoDB" id="1122655at2"/>
<reference evidence="2 3" key="1">
    <citation type="submission" date="2018-08" db="EMBL/GenBank/DDBJ databases">
        <title>Pallidiluteibacterium maritimus gen. nov., sp. nov., isolated from coastal sediment.</title>
        <authorList>
            <person name="Zhou L.Y."/>
        </authorList>
    </citation>
    <scope>NUCLEOTIDE SEQUENCE [LARGE SCALE GENOMIC DNA]</scope>
    <source>
        <strain evidence="2 3">XSD2</strain>
    </source>
</reference>
<dbReference type="RefSeq" id="WP_119437588.1">
    <property type="nucleotide sequence ID" value="NZ_QWGR01000004.1"/>
</dbReference>
<keyword evidence="1" id="KW-0812">Transmembrane</keyword>
<evidence type="ECO:0000313" key="2">
    <source>
        <dbReference type="EMBL" id="RIJ48668.1"/>
    </source>
</evidence>
<keyword evidence="3" id="KW-1185">Reference proteome</keyword>
<protein>
    <submittedName>
        <fullName evidence="2">Uncharacterized protein</fullName>
    </submittedName>
</protein>
<sequence>MFTVGIFTTHIPYLAFLLFYAYFLLFGVNEASNGNIRVSENSQGVEFNLNTQHTVYLTDLVYHFDNQYEKTEETELPQLFQKFHWKSWFKHTVYKQDPGQGHFFCRPPPVVA</sequence>
<feature type="transmembrane region" description="Helical" evidence="1">
    <location>
        <begin position="6"/>
        <end position="28"/>
    </location>
</feature>
<proteinExistence type="predicted"/>
<keyword evidence="1" id="KW-0472">Membrane</keyword>
<evidence type="ECO:0000313" key="3">
    <source>
        <dbReference type="Proteomes" id="UP000265926"/>
    </source>
</evidence>